<dbReference type="Gene3D" id="1.10.287.1250">
    <property type="match status" value="1"/>
</dbReference>
<evidence type="ECO:0000313" key="12">
    <source>
        <dbReference type="Proteomes" id="UP001165063"/>
    </source>
</evidence>
<gene>
    <name evidence="11" type="ORF">Amon01_000695200</name>
</gene>
<dbReference type="GO" id="GO:0006096">
    <property type="term" value="P:glycolytic process"/>
    <property type="evidence" value="ECO:0007669"/>
    <property type="project" value="UniProtKB-KW"/>
</dbReference>
<accession>A0A9W6Z2H1</accession>
<keyword evidence="4 8" id="KW-0547">Nucleotide-binding</keyword>
<evidence type="ECO:0000256" key="4">
    <source>
        <dbReference type="ARBA" id="ARBA00022741"/>
    </source>
</evidence>
<dbReference type="PANTHER" id="PTHR19443:SF30">
    <property type="entry name" value="GLUCOKINASE-1-RELATED"/>
    <property type="match status" value="1"/>
</dbReference>
<evidence type="ECO:0000256" key="1">
    <source>
        <dbReference type="ARBA" id="ARBA00004888"/>
    </source>
</evidence>
<dbReference type="PROSITE" id="PS00378">
    <property type="entry name" value="HEXOKINASE_1"/>
    <property type="match status" value="1"/>
</dbReference>
<evidence type="ECO:0000259" key="9">
    <source>
        <dbReference type="Pfam" id="PF00349"/>
    </source>
</evidence>
<dbReference type="AlphaFoldDB" id="A0A9W6Z2H1"/>
<dbReference type="FunFam" id="3.30.420.40:FF:000034">
    <property type="entry name" value="Phosphotransferase"/>
    <property type="match status" value="1"/>
</dbReference>
<dbReference type="Pfam" id="PF00349">
    <property type="entry name" value="Hexokinase_1"/>
    <property type="match status" value="1"/>
</dbReference>
<dbReference type="GO" id="GO:0005739">
    <property type="term" value="C:mitochondrion"/>
    <property type="evidence" value="ECO:0007669"/>
    <property type="project" value="TreeGrafter"/>
</dbReference>
<dbReference type="PRINTS" id="PR00475">
    <property type="entry name" value="HEXOKINASE"/>
</dbReference>
<protein>
    <recommendedName>
        <fullName evidence="8">Phosphotransferase</fullName>
        <ecNumber evidence="8">2.7.1.-</ecNumber>
    </recommendedName>
</protein>
<dbReference type="PROSITE" id="PS51748">
    <property type="entry name" value="HEXOKINASE_2"/>
    <property type="match status" value="1"/>
</dbReference>
<dbReference type="InterPro" id="IPR019807">
    <property type="entry name" value="Hexokinase_BS"/>
</dbReference>
<evidence type="ECO:0000256" key="2">
    <source>
        <dbReference type="ARBA" id="ARBA00009225"/>
    </source>
</evidence>
<evidence type="ECO:0000256" key="7">
    <source>
        <dbReference type="ARBA" id="ARBA00023152"/>
    </source>
</evidence>
<dbReference type="GO" id="GO:0008865">
    <property type="term" value="F:fructokinase activity"/>
    <property type="evidence" value="ECO:0007669"/>
    <property type="project" value="TreeGrafter"/>
</dbReference>
<dbReference type="InterPro" id="IPR022672">
    <property type="entry name" value="Hexokinase_N"/>
</dbReference>
<dbReference type="Proteomes" id="UP001165063">
    <property type="component" value="Unassembled WGS sequence"/>
</dbReference>
<feature type="domain" description="Hexokinase N-terminal" evidence="9">
    <location>
        <begin position="10"/>
        <end position="208"/>
    </location>
</feature>
<dbReference type="Gene3D" id="3.30.420.40">
    <property type="match status" value="1"/>
</dbReference>
<dbReference type="GO" id="GO:0006006">
    <property type="term" value="P:glucose metabolic process"/>
    <property type="evidence" value="ECO:0007669"/>
    <property type="project" value="TreeGrafter"/>
</dbReference>
<feature type="domain" description="Hexokinase C-terminal" evidence="10">
    <location>
        <begin position="219"/>
        <end position="326"/>
    </location>
</feature>
<dbReference type="Pfam" id="PF03727">
    <property type="entry name" value="Hexokinase_2"/>
    <property type="match status" value="1"/>
</dbReference>
<dbReference type="InterPro" id="IPR001312">
    <property type="entry name" value="Hexokinase"/>
</dbReference>
<keyword evidence="7 8" id="KW-0324">Glycolysis</keyword>
<dbReference type="GO" id="GO:0005524">
    <property type="term" value="F:ATP binding"/>
    <property type="evidence" value="ECO:0007669"/>
    <property type="project" value="UniProtKB-UniRule"/>
</dbReference>
<evidence type="ECO:0000256" key="5">
    <source>
        <dbReference type="ARBA" id="ARBA00022777"/>
    </source>
</evidence>
<keyword evidence="3 8" id="KW-0808">Transferase</keyword>
<reference evidence="11" key="1">
    <citation type="submission" date="2023-04" db="EMBL/GenBank/DDBJ databases">
        <title>Ambrosiozyma monospora NBRC 1965.</title>
        <authorList>
            <person name="Ichikawa N."/>
            <person name="Sato H."/>
            <person name="Tonouchi N."/>
        </authorList>
    </citation>
    <scope>NUCLEOTIDE SEQUENCE</scope>
    <source>
        <strain evidence="11">NBRC 1965</strain>
    </source>
</reference>
<dbReference type="GO" id="GO:0005536">
    <property type="term" value="F:D-glucose binding"/>
    <property type="evidence" value="ECO:0007669"/>
    <property type="project" value="InterPro"/>
</dbReference>
<keyword evidence="12" id="KW-1185">Reference proteome</keyword>
<evidence type="ECO:0000256" key="3">
    <source>
        <dbReference type="ARBA" id="ARBA00022679"/>
    </source>
</evidence>
<dbReference type="InterPro" id="IPR022673">
    <property type="entry name" value="Hexokinase_C"/>
</dbReference>
<evidence type="ECO:0000259" key="10">
    <source>
        <dbReference type="Pfam" id="PF03727"/>
    </source>
</evidence>
<organism evidence="11 12">
    <name type="scientific">Ambrosiozyma monospora</name>
    <name type="common">Yeast</name>
    <name type="synonym">Endomycopsis monosporus</name>
    <dbReference type="NCBI Taxonomy" id="43982"/>
    <lineage>
        <taxon>Eukaryota</taxon>
        <taxon>Fungi</taxon>
        <taxon>Dikarya</taxon>
        <taxon>Ascomycota</taxon>
        <taxon>Saccharomycotina</taxon>
        <taxon>Pichiomycetes</taxon>
        <taxon>Pichiales</taxon>
        <taxon>Pichiaceae</taxon>
        <taxon>Ambrosiozyma</taxon>
    </lineage>
</organism>
<evidence type="ECO:0000256" key="8">
    <source>
        <dbReference type="RuleBase" id="RU362007"/>
    </source>
</evidence>
<comment type="pathway">
    <text evidence="1">Carbohydrate degradation; glycolysis; D-glyceraldehyde 3-phosphate and glycerone phosphate from D-glucose: step 1/4.</text>
</comment>
<dbReference type="EC" id="2.7.1.-" evidence="8"/>
<dbReference type="GO" id="GO:0001678">
    <property type="term" value="P:intracellular glucose homeostasis"/>
    <property type="evidence" value="ECO:0007669"/>
    <property type="project" value="InterPro"/>
</dbReference>
<sequence>MVAPPLLKKVNEIVDEFEVTPELLKKGVELFNKLADEGLSSSSASKGLPMIPTFVTSIPDGSEKGILLAADLGGTNFRVCSVELKGNHHFNLIQSKNPIPVDLMKGSSDELFRYLAAKVQQFLKEHHGEKLEESNDNFKMGFTFSFPVDQTSLNAGKLIRWTKGFDIPDTVGQDVVALLQKHLDSLKVPVTVSALANDTVGTLLARSYTGANKEGVTTIGCIFGTGTNGAYNEKLENIHKLDPKVVAELKKKGVTHMVVNTEWGSFDNALKVLPVTKYDVAVDELTSNKGVHMFEKRVSGMFLGEILRQVLIDLHKEGLMFQQYGTYDELPHRLRNAWDIANHS</sequence>
<name>A0A9W6Z2H1_AMBMO</name>
<dbReference type="EMBL" id="BSXU01004749">
    <property type="protein sequence ID" value="GMG47257.1"/>
    <property type="molecule type" value="Genomic_DNA"/>
</dbReference>
<dbReference type="PANTHER" id="PTHR19443">
    <property type="entry name" value="HEXOKINASE"/>
    <property type="match status" value="1"/>
</dbReference>
<proteinExistence type="inferred from homology"/>
<evidence type="ECO:0000313" key="11">
    <source>
        <dbReference type="EMBL" id="GMG47257.1"/>
    </source>
</evidence>
<dbReference type="GO" id="GO:0004340">
    <property type="term" value="F:glucokinase activity"/>
    <property type="evidence" value="ECO:0007669"/>
    <property type="project" value="TreeGrafter"/>
</dbReference>
<keyword evidence="6 8" id="KW-0067">ATP-binding</keyword>
<comment type="similarity">
    <text evidence="2 8">Belongs to the hexokinase family.</text>
</comment>
<dbReference type="Gene3D" id="3.40.367.20">
    <property type="match status" value="1"/>
</dbReference>
<dbReference type="OrthoDB" id="419537at2759"/>
<dbReference type="InterPro" id="IPR043129">
    <property type="entry name" value="ATPase_NBD"/>
</dbReference>
<comment type="caution">
    <text evidence="11">The sequence shown here is derived from an EMBL/GenBank/DDBJ whole genome shotgun (WGS) entry which is preliminary data.</text>
</comment>
<evidence type="ECO:0000256" key="6">
    <source>
        <dbReference type="ARBA" id="ARBA00022840"/>
    </source>
</evidence>
<dbReference type="SUPFAM" id="SSF53067">
    <property type="entry name" value="Actin-like ATPase domain"/>
    <property type="match status" value="2"/>
</dbReference>
<keyword evidence="5 8" id="KW-0418">Kinase</keyword>
<dbReference type="GO" id="GO:0005829">
    <property type="term" value="C:cytosol"/>
    <property type="evidence" value="ECO:0007669"/>
    <property type="project" value="TreeGrafter"/>
</dbReference>